<evidence type="ECO:0000313" key="2">
    <source>
        <dbReference type="EMBL" id="RSH79679.1"/>
    </source>
</evidence>
<dbReference type="RefSeq" id="XP_028474788.1">
    <property type="nucleotide sequence ID" value="XM_028624620.1"/>
</dbReference>
<dbReference type="Proteomes" id="UP000279236">
    <property type="component" value="Unassembled WGS sequence"/>
</dbReference>
<feature type="compositionally biased region" description="Low complexity" evidence="1">
    <location>
        <begin position="23"/>
        <end position="34"/>
    </location>
</feature>
<dbReference type="EMBL" id="RSCE01000009">
    <property type="protein sequence ID" value="RSH79679.1"/>
    <property type="molecule type" value="Genomic_DNA"/>
</dbReference>
<gene>
    <name evidence="2" type="ORF">EHS24_009331</name>
</gene>
<feature type="compositionally biased region" description="Basic residues" evidence="1">
    <location>
        <begin position="596"/>
        <end position="606"/>
    </location>
</feature>
<feature type="compositionally biased region" description="Low complexity" evidence="1">
    <location>
        <begin position="415"/>
        <end position="432"/>
    </location>
</feature>
<evidence type="ECO:0000256" key="1">
    <source>
        <dbReference type="SAM" id="MobiDB-lite"/>
    </source>
</evidence>
<accession>A0A427XL89</accession>
<name>A0A427XL89_9TREE</name>
<sequence length="863" mass="94640">MASPQPLEVFVGHQSVARQGPQTVSSPPSTPPMVATPSPVAVRGALVPPRPASVAQPPAGAGTNVHPTSHLQSHAYSSMVHVQQPLQRPHHLPMHAPQPHPAFLGVPVPLLHNHLTGRPGSPTVIDIVPTTLSAGPSAAARAGLTGLVATQTPAQRPQHLTSHLHHHHPHHHQHRGSASDASGASGSTDLNNDPHHPQHSPSPLYDPPSHHAHQDHNMPPSDEKVFQALTPEELAEVRTHPLRMQRKIARFIGYRKDPQIKELDRAQACERCVTDGYPCFVWKNPLATSASIWRRPCVTCYHQRCPFTEEFVDLHDNNQGYASEDEKELDDNARRVLKRAAARQVDRLVTSPRTAKANKKAGKRAARAVPDEIEVIELLDDDDDDDDEDDDDEDEEDDYEEDDYEEEEGQHERSPATTRRSATRPAARPATANDTPSRRRGVAAAPPRSPLPPLASSSSSRQQSRELPPPPLSFAKPKPSAPATTSKKGKGKVEDIDVTSGATVEAFARKAPPTPVSLEPASKRPTSSPREVVHPEPDFEPMDFVDELDPEPESKPQPLPAAVAPKRVAAAVRPIEQNVKPVKPVNSVRPVEPVKQVKHVKHVKHAKPAEPEEPEEPVKHVKPVEPVEPEAGPSRKRKRRSSLTKYRFLGVRDPNAEFAWPQSSPNDAVYNIHQSLFDADPSVKWEVMSPFEDDEQPEMDVLRPTDVHRVPFLTRLVQIDEPLATIIADMPPTSTLIKSNDRGERFLPPYLYTPSRGCVECCEKEQPCVLANVRAPPPSLDPGHPPPLMTLLPLTCLTCAGSCAECVYLIDVGPQVIHTQLQAIAWHKRPPPSTAGGSGFDERTVWFDPQTAFLASDAAAQPQ</sequence>
<organism evidence="2 3">
    <name type="scientific">Apiotrichum porosum</name>
    <dbReference type="NCBI Taxonomy" id="105984"/>
    <lineage>
        <taxon>Eukaryota</taxon>
        <taxon>Fungi</taxon>
        <taxon>Dikarya</taxon>
        <taxon>Basidiomycota</taxon>
        <taxon>Agaricomycotina</taxon>
        <taxon>Tremellomycetes</taxon>
        <taxon>Trichosporonales</taxon>
        <taxon>Trichosporonaceae</taxon>
        <taxon>Apiotrichum</taxon>
    </lineage>
</organism>
<feature type="region of interest" description="Disordered" evidence="1">
    <location>
        <begin position="1"/>
        <end position="34"/>
    </location>
</feature>
<proteinExistence type="predicted"/>
<feature type="compositionally biased region" description="Acidic residues" evidence="1">
    <location>
        <begin position="538"/>
        <end position="551"/>
    </location>
</feature>
<feature type="compositionally biased region" description="Low complexity" evidence="1">
    <location>
        <begin position="473"/>
        <end position="486"/>
    </location>
</feature>
<comment type="caution">
    <text evidence="2">The sequence shown here is derived from an EMBL/GenBank/DDBJ whole genome shotgun (WGS) entry which is preliminary data.</text>
</comment>
<dbReference type="AlphaFoldDB" id="A0A427XL89"/>
<feature type="compositionally biased region" description="Basic and acidic residues" evidence="1">
    <location>
        <begin position="208"/>
        <end position="222"/>
    </location>
</feature>
<feature type="region of interest" description="Disordered" evidence="1">
    <location>
        <begin position="154"/>
        <end position="222"/>
    </location>
</feature>
<feature type="compositionally biased region" description="Basic residues" evidence="1">
    <location>
        <begin position="356"/>
        <end position="366"/>
    </location>
</feature>
<keyword evidence="3" id="KW-1185">Reference proteome</keyword>
<dbReference type="GeneID" id="39593874"/>
<protein>
    <submittedName>
        <fullName evidence="2">Uncharacterized protein</fullName>
    </submittedName>
</protein>
<reference evidence="2 3" key="1">
    <citation type="submission" date="2018-11" db="EMBL/GenBank/DDBJ databases">
        <title>Genome sequence of Apiotrichum porosum DSM 27194.</title>
        <authorList>
            <person name="Aliyu H."/>
            <person name="Gorte O."/>
            <person name="Ochsenreither K."/>
        </authorList>
    </citation>
    <scope>NUCLEOTIDE SEQUENCE [LARGE SCALE GENOMIC DNA]</scope>
    <source>
        <strain evidence="2 3">DSM 27194</strain>
    </source>
</reference>
<feature type="compositionally biased region" description="Low complexity" evidence="1">
    <location>
        <begin position="454"/>
        <end position="466"/>
    </location>
</feature>
<evidence type="ECO:0000313" key="3">
    <source>
        <dbReference type="Proteomes" id="UP000279236"/>
    </source>
</evidence>
<feature type="compositionally biased region" description="Basic residues" evidence="1">
    <location>
        <begin position="162"/>
        <end position="175"/>
    </location>
</feature>
<feature type="region of interest" description="Disordered" evidence="1">
    <location>
        <begin position="348"/>
        <end position="563"/>
    </location>
</feature>
<feature type="region of interest" description="Disordered" evidence="1">
    <location>
        <begin position="584"/>
        <end position="641"/>
    </location>
</feature>
<feature type="compositionally biased region" description="Basic and acidic residues" evidence="1">
    <location>
        <begin position="616"/>
        <end position="625"/>
    </location>
</feature>
<feature type="compositionally biased region" description="Acidic residues" evidence="1">
    <location>
        <begin position="371"/>
        <end position="409"/>
    </location>
</feature>
<feature type="compositionally biased region" description="Low complexity" evidence="1">
    <location>
        <begin position="176"/>
        <end position="187"/>
    </location>
</feature>